<dbReference type="EMBL" id="KK198763">
    <property type="protein sequence ID" value="KCW48316.1"/>
    <property type="molecule type" value="Genomic_DNA"/>
</dbReference>
<sequence>MFSCFQTLSSSFSFTTLGADLPLLQDLVFWVQCLILCFLELSNHPITCNCVHFGHIRTSKSLKHKLGTLFILSISHLSHTFCSDIGKKCSNKNFSRIPNYFLIYNWKLHKPFYKMIKDIS</sequence>
<dbReference type="InParanoid" id="A0A059A3Q0"/>
<dbReference type="Gramene" id="KCW48316">
    <property type="protein sequence ID" value="KCW48316"/>
    <property type="gene ID" value="EUGRSUZ_K02039"/>
</dbReference>
<evidence type="ECO:0000313" key="1">
    <source>
        <dbReference type="EMBL" id="KCW48316.1"/>
    </source>
</evidence>
<dbReference type="AlphaFoldDB" id="A0A059A3Q0"/>
<name>A0A059A3Q0_EUCGR</name>
<accession>A0A059A3Q0</accession>
<proteinExistence type="predicted"/>
<organism evidence="1">
    <name type="scientific">Eucalyptus grandis</name>
    <name type="common">Flooded gum</name>
    <dbReference type="NCBI Taxonomy" id="71139"/>
    <lineage>
        <taxon>Eukaryota</taxon>
        <taxon>Viridiplantae</taxon>
        <taxon>Streptophyta</taxon>
        <taxon>Embryophyta</taxon>
        <taxon>Tracheophyta</taxon>
        <taxon>Spermatophyta</taxon>
        <taxon>Magnoliopsida</taxon>
        <taxon>eudicotyledons</taxon>
        <taxon>Gunneridae</taxon>
        <taxon>Pentapetalae</taxon>
        <taxon>rosids</taxon>
        <taxon>malvids</taxon>
        <taxon>Myrtales</taxon>
        <taxon>Myrtaceae</taxon>
        <taxon>Myrtoideae</taxon>
        <taxon>Eucalypteae</taxon>
        <taxon>Eucalyptus</taxon>
    </lineage>
</organism>
<gene>
    <name evidence="1" type="ORF">EUGRSUZ_K02039</name>
</gene>
<protein>
    <submittedName>
        <fullName evidence="1">Uncharacterized protein</fullName>
    </submittedName>
</protein>
<reference evidence="1" key="1">
    <citation type="submission" date="2013-07" db="EMBL/GenBank/DDBJ databases">
        <title>The genome of Eucalyptus grandis.</title>
        <authorList>
            <person name="Schmutz J."/>
            <person name="Hayes R."/>
            <person name="Myburg A."/>
            <person name="Tuskan G."/>
            <person name="Grattapaglia D."/>
            <person name="Rokhsar D.S."/>
        </authorList>
    </citation>
    <scope>NUCLEOTIDE SEQUENCE</scope>
    <source>
        <tissue evidence="1">Leaf extractions</tissue>
    </source>
</reference>